<evidence type="ECO:0000256" key="14">
    <source>
        <dbReference type="PIRSR" id="PIRSR613078-2"/>
    </source>
</evidence>
<dbReference type="KEGG" id="tpal:117646966"/>
<dbReference type="CDD" id="cd07067">
    <property type="entry name" value="HP_PGM_like"/>
    <property type="match status" value="1"/>
</dbReference>
<dbReference type="GO" id="GO:0004722">
    <property type="term" value="F:protein serine/threonine phosphatase activity"/>
    <property type="evidence" value="ECO:0007669"/>
    <property type="project" value="UniProtKB-EC"/>
</dbReference>
<evidence type="ECO:0000256" key="7">
    <source>
        <dbReference type="ARBA" id="ARBA00038605"/>
    </source>
</evidence>
<organism evidence="16">
    <name type="scientific">Thrips palmi</name>
    <name type="common">Melon thrips</name>
    <dbReference type="NCBI Taxonomy" id="161013"/>
    <lineage>
        <taxon>Eukaryota</taxon>
        <taxon>Metazoa</taxon>
        <taxon>Ecdysozoa</taxon>
        <taxon>Arthropoda</taxon>
        <taxon>Hexapoda</taxon>
        <taxon>Insecta</taxon>
        <taxon>Pterygota</taxon>
        <taxon>Neoptera</taxon>
        <taxon>Paraneoptera</taxon>
        <taxon>Thysanoptera</taxon>
        <taxon>Terebrantia</taxon>
        <taxon>Thripoidea</taxon>
        <taxon>Thripidae</taxon>
        <taxon>Thrips</taxon>
    </lineage>
</organism>
<dbReference type="InterPro" id="IPR013078">
    <property type="entry name" value="His_Pase_superF_clade-1"/>
</dbReference>
<evidence type="ECO:0000313" key="16">
    <source>
        <dbReference type="RefSeq" id="XP_034244269.1"/>
    </source>
</evidence>
<evidence type="ECO:0000256" key="11">
    <source>
        <dbReference type="ARBA" id="ARBA00047761"/>
    </source>
</evidence>
<evidence type="ECO:0000256" key="1">
    <source>
        <dbReference type="ARBA" id="ARBA00004294"/>
    </source>
</evidence>
<evidence type="ECO:0000256" key="9">
    <source>
        <dbReference type="ARBA" id="ARBA00040722"/>
    </source>
</evidence>
<dbReference type="AlphaFoldDB" id="A0A6P8ZPK6"/>
<keyword evidence="4" id="KW-1000">Mitochondrion outer membrane</keyword>
<feature type="active site" description="Tele-phosphohistidine intermediate" evidence="13">
    <location>
        <position position="109"/>
    </location>
</feature>
<dbReference type="InterPro" id="IPR051021">
    <property type="entry name" value="Mito_Ser/Thr_phosphatase"/>
</dbReference>
<comment type="subcellular location">
    <subcellularLocation>
        <location evidence="1">Mitochondrion outer membrane</location>
    </subcellularLocation>
</comment>
<dbReference type="FunCoup" id="A0A6P8ZPK6">
    <property type="interactions" value="983"/>
</dbReference>
<evidence type="ECO:0000256" key="8">
    <source>
        <dbReference type="ARBA" id="ARBA00039765"/>
    </source>
</evidence>
<dbReference type="InterPro" id="IPR029033">
    <property type="entry name" value="His_PPase_superfam"/>
</dbReference>
<dbReference type="PANTHER" id="PTHR20935:SF0">
    <property type="entry name" value="SERINE_THREONINE-PROTEIN PHOSPHATASE PGAM5, MITOCHONDRIAL"/>
    <property type="match status" value="1"/>
</dbReference>
<comment type="catalytic activity">
    <reaction evidence="11">
        <text>O-phospho-L-seryl-[protein] + H2O = L-seryl-[protein] + phosphate</text>
        <dbReference type="Rhea" id="RHEA:20629"/>
        <dbReference type="Rhea" id="RHEA-COMP:9863"/>
        <dbReference type="Rhea" id="RHEA-COMP:11604"/>
        <dbReference type="ChEBI" id="CHEBI:15377"/>
        <dbReference type="ChEBI" id="CHEBI:29999"/>
        <dbReference type="ChEBI" id="CHEBI:43474"/>
        <dbReference type="ChEBI" id="CHEBI:83421"/>
        <dbReference type="EC" id="3.1.3.16"/>
    </reaction>
</comment>
<keyword evidence="4" id="KW-0496">Mitochondrion</keyword>
<dbReference type="PANTHER" id="PTHR20935">
    <property type="entry name" value="PHOSPHOGLYCERATE MUTASE-RELATED"/>
    <property type="match status" value="1"/>
</dbReference>
<evidence type="ECO:0000256" key="5">
    <source>
        <dbReference type="ARBA" id="ARBA00022801"/>
    </source>
</evidence>
<dbReference type="SUPFAM" id="SSF53254">
    <property type="entry name" value="Phosphoglycerate mutase-like"/>
    <property type="match status" value="1"/>
</dbReference>
<dbReference type="InParanoid" id="A0A6P8ZPK6"/>
<comment type="function">
    <text evidence="6">Displays phosphatase activity for serine/threonine residues, and dephosphorylates and activates Pk92B kinase. Has apparently no phosphoglycerate mutase activity.</text>
</comment>
<sequence>MAVLGKLMVAGLGGLGGLTGVLYASTVLSDTKTVVQASQKISNLKNKRFETDYNGSYEPAITKWDFNWDRRDPSSMVSPSKGGEDDIRHKRDLTIVEPKAVRHLLLIRHGQYNIDGNTDKEMVLTKKGVEQAKLTGKRLVTLNFPYTKMMRSTMTRAQQTADHILSQMKPGAFPISDDKMLEEGAPYPPEPSVYGYDPLDYEFFQDGSRIEAAFRNHVYRADFRQLQDSYDIIVCHGNVIRYFVCRALQLPPEAWLRMDLRHGSITWLSVWPNGLVSLRCLGDSGHFPPDLLT</sequence>
<feature type="active site" description="Proton donor/acceptor" evidence="13">
    <location>
        <position position="183"/>
    </location>
</feature>
<dbReference type="GO" id="GO:0005741">
    <property type="term" value="C:mitochondrial outer membrane"/>
    <property type="evidence" value="ECO:0007669"/>
    <property type="project" value="UniProtKB-SubCell"/>
</dbReference>
<feature type="binding site" evidence="14">
    <location>
        <position position="156"/>
    </location>
    <ligand>
        <name>substrate</name>
    </ligand>
</feature>
<name>A0A6P8ZPK6_THRPL</name>
<dbReference type="RefSeq" id="XP_034244269.1">
    <property type="nucleotide sequence ID" value="XM_034388378.1"/>
</dbReference>
<evidence type="ECO:0000256" key="10">
    <source>
        <dbReference type="ARBA" id="ARBA00042520"/>
    </source>
</evidence>
<evidence type="ECO:0000313" key="15">
    <source>
        <dbReference type="Proteomes" id="UP000515158"/>
    </source>
</evidence>
<protein>
    <recommendedName>
        <fullName evidence="8">Serine/threonine-protein phosphatase PGAM5, mitochondrial</fullName>
        <ecNumber evidence="3">3.1.3.16</ecNumber>
    </recommendedName>
    <alternativeName>
        <fullName evidence="10">Phosphoglycerate mutase family member 5 homolog</fullName>
    </alternativeName>
    <alternativeName>
        <fullName evidence="9">Serine/threonine-protein phosphatase Pgam5, mitochondrial</fullName>
    </alternativeName>
</protein>
<keyword evidence="5" id="KW-0378">Hydrolase</keyword>
<evidence type="ECO:0000256" key="3">
    <source>
        <dbReference type="ARBA" id="ARBA00013081"/>
    </source>
</evidence>
<proteinExistence type="inferred from homology"/>
<dbReference type="Pfam" id="PF00300">
    <property type="entry name" value="His_Phos_1"/>
    <property type="match status" value="1"/>
</dbReference>
<evidence type="ECO:0000256" key="6">
    <source>
        <dbReference type="ARBA" id="ARBA00037234"/>
    </source>
</evidence>
<reference evidence="16" key="1">
    <citation type="submission" date="2025-08" db="UniProtKB">
        <authorList>
            <consortium name="RefSeq"/>
        </authorList>
    </citation>
    <scope>IDENTIFICATION</scope>
    <source>
        <tissue evidence="16">Total insect</tissue>
    </source>
</reference>
<dbReference type="GeneID" id="117646966"/>
<dbReference type="EC" id="3.1.3.16" evidence="3"/>
<evidence type="ECO:0000256" key="4">
    <source>
        <dbReference type="ARBA" id="ARBA00022787"/>
    </source>
</evidence>
<dbReference type="OrthoDB" id="2118094at2759"/>
<evidence type="ECO:0000256" key="13">
    <source>
        <dbReference type="PIRSR" id="PIRSR613078-1"/>
    </source>
</evidence>
<keyword evidence="4" id="KW-0472">Membrane</keyword>
<dbReference type="PROSITE" id="PS50096">
    <property type="entry name" value="IQ"/>
    <property type="match status" value="1"/>
</dbReference>
<gene>
    <name evidence="16" type="primary">LOC117646966</name>
</gene>
<comment type="catalytic activity">
    <reaction evidence="12">
        <text>O-phospho-L-threonyl-[protein] + H2O = L-threonyl-[protein] + phosphate</text>
        <dbReference type="Rhea" id="RHEA:47004"/>
        <dbReference type="Rhea" id="RHEA-COMP:11060"/>
        <dbReference type="Rhea" id="RHEA-COMP:11605"/>
        <dbReference type="ChEBI" id="CHEBI:15377"/>
        <dbReference type="ChEBI" id="CHEBI:30013"/>
        <dbReference type="ChEBI" id="CHEBI:43474"/>
        <dbReference type="ChEBI" id="CHEBI:61977"/>
        <dbReference type="EC" id="3.1.3.16"/>
    </reaction>
</comment>
<evidence type="ECO:0000256" key="12">
    <source>
        <dbReference type="ARBA" id="ARBA00048336"/>
    </source>
</evidence>
<evidence type="ECO:0000256" key="2">
    <source>
        <dbReference type="ARBA" id="ARBA00006717"/>
    </source>
</evidence>
<keyword evidence="15" id="KW-1185">Reference proteome</keyword>
<accession>A0A6P8ZPK6</accession>
<dbReference type="Proteomes" id="UP000515158">
    <property type="component" value="Unplaced"/>
</dbReference>
<dbReference type="GO" id="GO:0090141">
    <property type="term" value="P:positive regulation of mitochondrial fission"/>
    <property type="evidence" value="ECO:0007669"/>
    <property type="project" value="TreeGrafter"/>
</dbReference>
<comment type="similarity">
    <text evidence="2">Belongs to the phosphoglycerate mutase family. BPG-dependent PGAM subfamily.</text>
</comment>
<dbReference type="Gene3D" id="3.40.50.1240">
    <property type="entry name" value="Phosphoglycerate mutase-like"/>
    <property type="match status" value="1"/>
</dbReference>
<comment type="subunit">
    <text evidence="7">Interacts with Pk92B/ASK1.</text>
</comment>
<dbReference type="SMART" id="SM00855">
    <property type="entry name" value="PGAM"/>
    <property type="match status" value="1"/>
</dbReference>